<feature type="region of interest" description="Disordered" evidence="1">
    <location>
        <begin position="79"/>
        <end position="110"/>
    </location>
</feature>
<evidence type="ECO:0000313" key="3">
    <source>
        <dbReference type="Proteomes" id="UP001165090"/>
    </source>
</evidence>
<dbReference type="Proteomes" id="UP001165090">
    <property type="component" value="Unassembled WGS sequence"/>
</dbReference>
<gene>
    <name evidence="2" type="ORF">VaNZ11_007537</name>
</gene>
<name>A0ABQ5S4D3_9CHLO</name>
<dbReference type="EMBL" id="BSDZ01000019">
    <property type="protein sequence ID" value="GLI64309.1"/>
    <property type="molecule type" value="Genomic_DNA"/>
</dbReference>
<keyword evidence="3" id="KW-1185">Reference proteome</keyword>
<proteinExistence type="predicted"/>
<protein>
    <recommendedName>
        <fullName evidence="4">DUF1279 domain-containing protein</fullName>
    </recommendedName>
</protein>
<feature type="compositionally biased region" description="Basic and acidic residues" evidence="1">
    <location>
        <begin position="79"/>
        <end position="92"/>
    </location>
</feature>
<accession>A0ABQ5S4D3</accession>
<evidence type="ECO:0000256" key="1">
    <source>
        <dbReference type="SAM" id="MobiDB-lite"/>
    </source>
</evidence>
<reference evidence="2 3" key="1">
    <citation type="journal article" date="2023" name="IScience">
        <title>Expanded male sex-determining region conserved during the evolution of homothallism in the green alga Volvox.</title>
        <authorList>
            <person name="Yamamoto K."/>
            <person name="Matsuzaki R."/>
            <person name="Mahakham W."/>
            <person name="Heman W."/>
            <person name="Sekimoto H."/>
            <person name="Kawachi M."/>
            <person name="Minakuchi Y."/>
            <person name="Toyoda A."/>
            <person name="Nozaki H."/>
        </authorList>
    </citation>
    <scope>NUCLEOTIDE SEQUENCE [LARGE SCALE GENOMIC DNA]</scope>
    <source>
        <strain evidence="2 3">NIES-4468</strain>
    </source>
</reference>
<sequence>MDPNSELGKECLGQASLSGLKAALQASVVSGALYLAAMKYSPFFRNVFSVSARTALTVGLQHLSLTRFVAPRARRLHDERIQTPKSFQDAKPEYVSIQDDDEDTVHQRRR</sequence>
<organism evidence="2 3">
    <name type="scientific">Volvox africanus</name>
    <dbReference type="NCBI Taxonomy" id="51714"/>
    <lineage>
        <taxon>Eukaryota</taxon>
        <taxon>Viridiplantae</taxon>
        <taxon>Chlorophyta</taxon>
        <taxon>core chlorophytes</taxon>
        <taxon>Chlorophyceae</taxon>
        <taxon>CS clade</taxon>
        <taxon>Chlamydomonadales</taxon>
        <taxon>Volvocaceae</taxon>
        <taxon>Volvox</taxon>
    </lineage>
</organism>
<evidence type="ECO:0000313" key="2">
    <source>
        <dbReference type="EMBL" id="GLI64309.1"/>
    </source>
</evidence>
<comment type="caution">
    <text evidence="2">The sequence shown here is derived from an EMBL/GenBank/DDBJ whole genome shotgun (WGS) entry which is preliminary data.</text>
</comment>
<evidence type="ECO:0008006" key="4">
    <source>
        <dbReference type="Google" id="ProtNLM"/>
    </source>
</evidence>